<dbReference type="Gene3D" id="1.10.3720.10">
    <property type="entry name" value="MetI-like"/>
    <property type="match status" value="1"/>
</dbReference>
<dbReference type="Pfam" id="PF19300">
    <property type="entry name" value="BPD_transp_1_N"/>
    <property type="match status" value="1"/>
</dbReference>
<evidence type="ECO:0000259" key="8">
    <source>
        <dbReference type="PROSITE" id="PS50928"/>
    </source>
</evidence>
<comment type="subcellular location">
    <subcellularLocation>
        <location evidence="1 7">Cell membrane</location>
        <topology evidence="1 7">Multi-pass membrane protein</topology>
    </subcellularLocation>
</comment>
<accession>A0A0X3VFA8</accession>
<dbReference type="Proteomes" id="UP000053923">
    <property type="component" value="Unassembled WGS sequence"/>
</dbReference>
<feature type="domain" description="ABC transmembrane type-1" evidence="8">
    <location>
        <begin position="106"/>
        <end position="311"/>
    </location>
</feature>
<evidence type="ECO:0000256" key="1">
    <source>
        <dbReference type="ARBA" id="ARBA00004651"/>
    </source>
</evidence>
<dbReference type="RefSeq" id="WP_062699850.1">
    <property type="nucleotide sequence ID" value="NZ_LLZG01000036.1"/>
</dbReference>
<dbReference type="InterPro" id="IPR035906">
    <property type="entry name" value="MetI-like_sf"/>
</dbReference>
<evidence type="ECO:0000313" key="9">
    <source>
        <dbReference type="EMBL" id="KUL43435.1"/>
    </source>
</evidence>
<dbReference type="AlphaFoldDB" id="A0A0X3VFA8"/>
<sequence>MSSSQSRVRRPRSRLWPARSAGALLVLFAVSVLVFAATEAAPGDAATARLGPQAPADAVAALRDRLGLDRPAPLRYLDWFGHAVRGDFGASYASGRPVGEVIADRFGNSLVLGLAATAVLVPLAVGLGLWAGLRAGRRGDRLVSGTALGLAAVPEFVTGALLMAVFAAGLGWLPAVSLLGAGQGPLDEPSVLVLPVITLVSVCLAQNLRLVRAGVAEAARSPAVEAARLNGVPESRVALRYVLPAGLGPAVPMLARSVAYLLGGALVAESLFGYPGIAALLVDATAARDVPVVQAVALLGAAVAVAANLFADLAVPLLDPVQRRPR</sequence>
<dbReference type="InterPro" id="IPR000515">
    <property type="entry name" value="MetI-like"/>
</dbReference>
<organism evidence="9 10">
    <name type="scientific">Streptomyces regalis</name>
    <dbReference type="NCBI Taxonomy" id="68262"/>
    <lineage>
        <taxon>Bacteria</taxon>
        <taxon>Bacillati</taxon>
        <taxon>Actinomycetota</taxon>
        <taxon>Actinomycetes</taxon>
        <taxon>Kitasatosporales</taxon>
        <taxon>Streptomycetaceae</taxon>
        <taxon>Streptomyces</taxon>
    </lineage>
</organism>
<evidence type="ECO:0000256" key="4">
    <source>
        <dbReference type="ARBA" id="ARBA00022692"/>
    </source>
</evidence>
<evidence type="ECO:0000256" key="2">
    <source>
        <dbReference type="ARBA" id="ARBA00022448"/>
    </source>
</evidence>
<feature type="transmembrane region" description="Helical" evidence="7">
    <location>
        <begin position="145"/>
        <end position="172"/>
    </location>
</feature>
<evidence type="ECO:0000313" key="10">
    <source>
        <dbReference type="Proteomes" id="UP000053923"/>
    </source>
</evidence>
<comment type="caution">
    <text evidence="9">The sequence shown here is derived from an EMBL/GenBank/DDBJ whole genome shotgun (WGS) entry which is preliminary data.</text>
</comment>
<dbReference type="GO" id="GO:0055085">
    <property type="term" value="P:transmembrane transport"/>
    <property type="evidence" value="ECO:0007669"/>
    <property type="project" value="InterPro"/>
</dbReference>
<keyword evidence="2 7" id="KW-0813">Transport</keyword>
<keyword evidence="5 7" id="KW-1133">Transmembrane helix</keyword>
<feature type="transmembrane region" description="Helical" evidence="7">
    <location>
        <begin position="192"/>
        <end position="211"/>
    </location>
</feature>
<dbReference type="PANTHER" id="PTHR43163:SF3">
    <property type="entry name" value="PEPTIDE ABC TRANSPORTER PERMEASE PROTEIN"/>
    <property type="match status" value="1"/>
</dbReference>
<feature type="transmembrane region" description="Helical" evidence="7">
    <location>
        <begin position="258"/>
        <end position="282"/>
    </location>
</feature>
<keyword evidence="3" id="KW-1003">Cell membrane</keyword>
<dbReference type="GO" id="GO:0005886">
    <property type="term" value="C:plasma membrane"/>
    <property type="evidence" value="ECO:0007669"/>
    <property type="project" value="UniProtKB-SubCell"/>
</dbReference>
<dbReference type="InterPro" id="IPR045621">
    <property type="entry name" value="BPD_transp_1_N"/>
</dbReference>
<dbReference type="EMBL" id="LLZG01000036">
    <property type="protein sequence ID" value="KUL43435.1"/>
    <property type="molecule type" value="Genomic_DNA"/>
</dbReference>
<dbReference type="Pfam" id="PF00528">
    <property type="entry name" value="BPD_transp_1"/>
    <property type="match status" value="1"/>
</dbReference>
<feature type="transmembrane region" description="Helical" evidence="7">
    <location>
        <begin position="110"/>
        <end position="133"/>
    </location>
</feature>
<dbReference type="PROSITE" id="PS50928">
    <property type="entry name" value="ABC_TM1"/>
    <property type="match status" value="1"/>
</dbReference>
<dbReference type="SUPFAM" id="SSF161098">
    <property type="entry name" value="MetI-like"/>
    <property type="match status" value="1"/>
</dbReference>
<name>A0A0X3VFA8_9ACTN</name>
<evidence type="ECO:0000256" key="7">
    <source>
        <dbReference type="RuleBase" id="RU363032"/>
    </source>
</evidence>
<evidence type="ECO:0000256" key="6">
    <source>
        <dbReference type="ARBA" id="ARBA00023136"/>
    </source>
</evidence>
<evidence type="ECO:0000256" key="5">
    <source>
        <dbReference type="ARBA" id="ARBA00022989"/>
    </source>
</evidence>
<evidence type="ECO:0000256" key="3">
    <source>
        <dbReference type="ARBA" id="ARBA00022475"/>
    </source>
</evidence>
<comment type="similarity">
    <text evidence="7">Belongs to the binding-protein-dependent transport system permease family.</text>
</comment>
<keyword evidence="4 7" id="KW-0812">Transmembrane</keyword>
<dbReference type="PANTHER" id="PTHR43163">
    <property type="entry name" value="DIPEPTIDE TRANSPORT SYSTEM PERMEASE PROTEIN DPPB-RELATED"/>
    <property type="match status" value="1"/>
</dbReference>
<dbReference type="OrthoDB" id="9778910at2"/>
<proteinExistence type="inferred from homology"/>
<keyword evidence="10" id="KW-1185">Reference proteome</keyword>
<gene>
    <name evidence="9" type="ORF">ADL12_07500</name>
</gene>
<dbReference type="CDD" id="cd06261">
    <property type="entry name" value="TM_PBP2"/>
    <property type="match status" value="1"/>
</dbReference>
<reference evidence="10" key="1">
    <citation type="submission" date="2015-10" db="EMBL/GenBank/DDBJ databases">
        <authorList>
            <person name="Ju K.-S."/>
            <person name="Doroghazi J.R."/>
            <person name="Metcalf W.W."/>
        </authorList>
    </citation>
    <scope>NUCLEOTIDE SEQUENCE [LARGE SCALE GENOMIC DNA]</scope>
    <source>
        <strain evidence="10">NRRL 3151</strain>
    </source>
</reference>
<protein>
    <recommendedName>
        <fullName evidence="8">ABC transmembrane type-1 domain-containing protein</fullName>
    </recommendedName>
</protein>
<feature type="transmembrane region" description="Helical" evidence="7">
    <location>
        <begin position="294"/>
        <end position="318"/>
    </location>
</feature>
<keyword evidence="6 7" id="KW-0472">Membrane</keyword>